<dbReference type="Pfam" id="PF00188">
    <property type="entry name" value="CAP"/>
    <property type="match status" value="1"/>
</dbReference>
<organism evidence="4 5">
    <name type="scientific">Cupriavidus necator</name>
    <name type="common">Alcaligenes eutrophus</name>
    <name type="synonym">Ralstonia eutropha</name>
    <dbReference type="NCBI Taxonomy" id="106590"/>
    <lineage>
        <taxon>Bacteria</taxon>
        <taxon>Pseudomonadati</taxon>
        <taxon>Pseudomonadota</taxon>
        <taxon>Betaproteobacteria</taxon>
        <taxon>Burkholderiales</taxon>
        <taxon>Burkholderiaceae</taxon>
        <taxon>Cupriavidus</taxon>
    </lineage>
</organism>
<dbReference type="RefSeq" id="WP_078199266.1">
    <property type="nucleotide sequence ID" value="NZ_CP017758.1"/>
</dbReference>
<dbReference type="EMBL" id="CP017758">
    <property type="protein sequence ID" value="AQV96864.1"/>
    <property type="molecule type" value="Genomic_DNA"/>
</dbReference>
<feature type="domain" description="SCP" evidence="3">
    <location>
        <begin position="69"/>
        <end position="177"/>
    </location>
</feature>
<reference evidence="5" key="1">
    <citation type="submission" date="2017-02" db="EMBL/GenBank/DDBJ databases">
        <title>Complete genome sequence of Cupriavidus necator strain NH9, a 3-chlorobenzoate degrader.</title>
        <authorList>
            <person name="Moriuchi R."/>
            <person name="Dohra H."/>
            <person name="Ogawa N."/>
        </authorList>
    </citation>
    <scope>NUCLEOTIDE SEQUENCE [LARGE SCALE GENOMIC DNA]</scope>
    <source>
        <strain evidence="5">NH9</strain>
    </source>
</reference>
<sequence>MKTRLFAVAAMSAFIAVSSSIGTAGATPPAIASITPRTRTIGKEPFSSGPTAIAPRSTYASTDPRLEFFNALNSLRVAMGVGALRQDAALDAAAENHLEYMKFNAVMSHAEIPGNPGFTSADPYQQVLAVGGSHKQWVGQNAYSGELARCLGSMTNSVYHLQGITSNQETIGLAMHDNYCVANFGVMTAAGAGGYGLAQWGGQQLPPGTGAHYPAANAKVLGLFIPADEIPNPAPDLARAGPPIMFRVNVEKPSDVLTVSNFILTGPGGNSVPARILVPAESRPGSLASAIEDASLYRGVVFLLPTQPIAAGTYTATFAGARNGVAINKSWSFTAY</sequence>
<accession>A0A1U9UVZ3</accession>
<evidence type="ECO:0000256" key="2">
    <source>
        <dbReference type="SAM" id="SignalP"/>
    </source>
</evidence>
<dbReference type="Gene3D" id="3.40.33.10">
    <property type="entry name" value="CAP"/>
    <property type="match status" value="1"/>
</dbReference>
<evidence type="ECO:0000256" key="1">
    <source>
        <dbReference type="SAM" id="MobiDB-lite"/>
    </source>
</evidence>
<dbReference type="InterPro" id="IPR014044">
    <property type="entry name" value="CAP_dom"/>
</dbReference>
<evidence type="ECO:0000313" key="5">
    <source>
        <dbReference type="Proteomes" id="UP000189627"/>
    </source>
</evidence>
<evidence type="ECO:0000313" key="4">
    <source>
        <dbReference type="EMBL" id="AQV96864.1"/>
    </source>
</evidence>
<dbReference type="InterPro" id="IPR035940">
    <property type="entry name" value="CAP_sf"/>
</dbReference>
<protein>
    <recommendedName>
        <fullName evidence="3">SCP domain-containing protein</fullName>
    </recommendedName>
</protein>
<dbReference type="KEGG" id="cuh:BJN34_23670"/>
<dbReference type="SUPFAM" id="SSF55797">
    <property type="entry name" value="PR-1-like"/>
    <property type="match status" value="1"/>
</dbReference>
<gene>
    <name evidence="4" type="ORF">BJN34_23670</name>
</gene>
<feature type="chain" id="PRO_5012030242" description="SCP domain-containing protein" evidence="2">
    <location>
        <begin position="27"/>
        <end position="336"/>
    </location>
</feature>
<evidence type="ECO:0000259" key="3">
    <source>
        <dbReference type="Pfam" id="PF00188"/>
    </source>
</evidence>
<dbReference type="AlphaFoldDB" id="A0A1U9UVZ3"/>
<name>A0A1U9UVZ3_CUPNE</name>
<keyword evidence="2" id="KW-0732">Signal</keyword>
<feature type="signal peptide" evidence="2">
    <location>
        <begin position="1"/>
        <end position="26"/>
    </location>
</feature>
<proteinExistence type="predicted"/>
<feature type="region of interest" description="Disordered" evidence="1">
    <location>
        <begin position="38"/>
        <end position="57"/>
    </location>
</feature>
<dbReference type="Proteomes" id="UP000189627">
    <property type="component" value="Chromosome 2"/>
</dbReference>